<keyword evidence="5" id="KW-1185">Reference proteome</keyword>
<dbReference type="OrthoDB" id="676979at2759"/>
<dbReference type="InterPro" id="IPR013783">
    <property type="entry name" value="Ig-like_fold"/>
</dbReference>
<evidence type="ECO:0000313" key="4">
    <source>
        <dbReference type="EMBL" id="RZC40399.1"/>
    </source>
</evidence>
<dbReference type="Gene3D" id="3.80.10.10">
    <property type="entry name" value="Ribonuclease Inhibitor"/>
    <property type="match status" value="3"/>
</dbReference>
<sequence length="761" mass="87894">MGKWILAAISIVIFKLTLSLDATKVCRKRTSVSGGEELICNNASLLFFINFHWILNKTHRLTCENCSLHIIDESIFNVPKNNVTSLYLISSKIQTIKEFAFSKFKLLKVLNLCNNLIDELSPKSFTNLTKLIQLDLSYNKLTVLVNNMFEEPEAFTKLSNLKHLYLSSNELEKLEGYTFRYLSNLFLLYLENNRIMEVDSFAFANLSKLNSLYLNNNNISFLIQYNFKPLSNLADLQLRNNNLTEIQTSSFNGLTHLKSLYLGNNRLKTVKRYGFVGLDNLQNLELIDNDFENFDLGFIHDMKNLNMLWLQQNHISNLTMNFKLNPLNSLKSLGINDNNFTTLNYKLLYHQIPNIQDIFIYNNTWKCELLVNMFNFFQEKNVNLCVSTDCNVNKTRHYVEETCASLQEPDDDKEDSDTDFVTEMYSINTNLDPHSYKNYEINFGQVPVGTTAIKHFPIKNNHHDSLIYFVTRSTKTNPIYYVFDINKYEGKVESGAEFVLKISYSPNLPGSKNYDYFKVVDSQQNYYRLCVSGKCIGPSVSCSVRFMSFFEIPNNNTTKQVFQLTNNSEVPAIFQFDCNEEQDQGVFQINTIKGTIQPKKHIYITEPIILNLFGIFSKINYDTNYVSFRYYPFPWDETVGFKGYLSDSVSSKLVLPPVSLSINNLDFGRIMPQSSCQTLTTSFTNHMENEVEIEWETVPLFRIYPEKLTIPSQKSALFECSFNPDVISRLSSAIINGHISWILTETVCKIMNIPIPINLRV</sequence>
<feature type="signal peptide" evidence="3">
    <location>
        <begin position="1"/>
        <end position="19"/>
    </location>
</feature>
<accession>A0A482W6J8</accession>
<dbReference type="Gene3D" id="2.60.40.10">
    <property type="entry name" value="Immunoglobulins"/>
    <property type="match status" value="3"/>
</dbReference>
<evidence type="ECO:0000313" key="5">
    <source>
        <dbReference type="Proteomes" id="UP000292052"/>
    </source>
</evidence>
<evidence type="ECO:0000256" key="3">
    <source>
        <dbReference type="SAM" id="SignalP"/>
    </source>
</evidence>
<keyword evidence="1" id="KW-0433">Leucine-rich repeat</keyword>
<protein>
    <submittedName>
        <fullName evidence="4">Insulin-like growth factor-binding protein complex acid labile subunit</fullName>
    </submittedName>
</protein>
<dbReference type="AlphaFoldDB" id="A0A482W6J8"/>
<feature type="non-terminal residue" evidence="4">
    <location>
        <position position="761"/>
    </location>
</feature>
<comment type="caution">
    <text evidence="4">The sequence shown here is derived from an EMBL/GenBank/DDBJ whole genome shotgun (WGS) entry which is preliminary data.</text>
</comment>
<dbReference type="PROSITE" id="PS51450">
    <property type="entry name" value="LRR"/>
    <property type="match status" value="2"/>
</dbReference>
<organism evidence="4 5">
    <name type="scientific">Asbolus verrucosus</name>
    <name type="common">Desert ironclad beetle</name>
    <dbReference type="NCBI Taxonomy" id="1661398"/>
    <lineage>
        <taxon>Eukaryota</taxon>
        <taxon>Metazoa</taxon>
        <taxon>Ecdysozoa</taxon>
        <taxon>Arthropoda</taxon>
        <taxon>Hexapoda</taxon>
        <taxon>Insecta</taxon>
        <taxon>Pterygota</taxon>
        <taxon>Neoptera</taxon>
        <taxon>Endopterygota</taxon>
        <taxon>Coleoptera</taxon>
        <taxon>Polyphaga</taxon>
        <taxon>Cucujiformia</taxon>
        <taxon>Tenebrionidae</taxon>
        <taxon>Pimeliinae</taxon>
        <taxon>Asbolus</taxon>
    </lineage>
</organism>
<dbReference type="EMBL" id="QDEB01026372">
    <property type="protein sequence ID" value="RZC40399.1"/>
    <property type="molecule type" value="Genomic_DNA"/>
</dbReference>
<dbReference type="Pfam" id="PF13855">
    <property type="entry name" value="LRR_8"/>
    <property type="match status" value="3"/>
</dbReference>
<keyword evidence="2" id="KW-0677">Repeat</keyword>
<dbReference type="Proteomes" id="UP000292052">
    <property type="component" value="Unassembled WGS sequence"/>
</dbReference>
<dbReference type="InterPro" id="IPR001611">
    <property type="entry name" value="Leu-rich_rpt"/>
</dbReference>
<proteinExistence type="predicted"/>
<evidence type="ECO:0000256" key="2">
    <source>
        <dbReference type="ARBA" id="ARBA00022737"/>
    </source>
</evidence>
<dbReference type="InterPro" id="IPR003591">
    <property type="entry name" value="Leu-rich_rpt_typical-subtyp"/>
</dbReference>
<dbReference type="SMART" id="SM00369">
    <property type="entry name" value="LRR_TYP"/>
    <property type="match status" value="9"/>
</dbReference>
<evidence type="ECO:0000256" key="1">
    <source>
        <dbReference type="ARBA" id="ARBA00022614"/>
    </source>
</evidence>
<dbReference type="SUPFAM" id="SSF52058">
    <property type="entry name" value="L domain-like"/>
    <property type="match status" value="1"/>
</dbReference>
<dbReference type="SMART" id="SM00365">
    <property type="entry name" value="LRR_SD22"/>
    <property type="match status" value="6"/>
</dbReference>
<feature type="chain" id="PRO_5019731619" evidence="3">
    <location>
        <begin position="20"/>
        <end position="761"/>
    </location>
</feature>
<dbReference type="STRING" id="1661398.A0A482W6J8"/>
<dbReference type="PANTHER" id="PTHR24366">
    <property type="entry name" value="IG(IMMUNOGLOBULIN) AND LRR(LEUCINE RICH REPEAT) DOMAINS"/>
    <property type="match status" value="1"/>
</dbReference>
<reference evidence="4 5" key="1">
    <citation type="submission" date="2017-03" db="EMBL/GenBank/DDBJ databases">
        <title>Genome of the blue death feigning beetle - Asbolus verrucosus.</title>
        <authorList>
            <person name="Rider S.D."/>
        </authorList>
    </citation>
    <scope>NUCLEOTIDE SEQUENCE [LARGE SCALE GENOMIC DNA]</scope>
    <source>
        <strain evidence="4">Butters</strain>
        <tissue evidence="4">Head and leg muscle</tissue>
    </source>
</reference>
<name>A0A482W6J8_ASBVE</name>
<keyword evidence="3" id="KW-0732">Signal</keyword>
<gene>
    <name evidence="4" type="ORF">BDFB_001111</name>
</gene>
<dbReference type="InterPro" id="IPR032675">
    <property type="entry name" value="LRR_dom_sf"/>
</dbReference>